<dbReference type="RefSeq" id="WP_013822030.1">
    <property type="nucleotide sequence ID" value="NC_015573.1"/>
</dbReference>
<organism evidence="1 2">
    <name type="scientific">Desulfofundulus kuznetsovii (strain DSM 6115 / VKM B-1805 / 17)</name>
    <name type="common">Desulfotomaculum kuznetsovii</name>
    <dbReference type="NCBI Taxonomy" id="760568"/>
    <lineage>
        <taxon>Bacteria</taxon>
        <taxon>Bacillati</taxon>
        <taxon>Bacillota</taxon>
        <taxon>Clostridia</taxon>
        <taxon>Eubacteriales</taxon>
        <taxon>Peptococcaceae</taxon>
        <taxon>Desulfofundulus</taxon>
    </lineage>
</organism>
<accession>A0AAU8PNY8</accession>
<dbReference type="AlphaFoldDB" id="A0AAU8PNY8"/>
<sequence length="81" mass="9249">MRHESGIFHKVESRSIEDVDSFVRIMNQMGVDPRPYIKADTTKVKKLLGDNPELLEKLGPAVRDNSYTRFESKKVKGDEVA</sequence>
<proteinExistence type="predicted"/>
<dbReference type="EMBL" id="CP002770">
    <property type="protein sequence ID" value="AEG14515.1"/>
    <property type="molecule type" value="Genomic_DNA"/>
</dbReference>
<evidence type="ECO:0000313" key="1">
    <source>
        <dbReference type="EMBL" id="AEG14515.1"/>
    </source>
</evidence>
<gene>
    <name evidence="1" type="ordered locus">Desku_0916</name>
</gene>
<protein>
    <submittedName>
        <fullName evidence="1">Uncharacterized protein</fullName>
    </submittedName>
</protein>
<evidence type="ECO:0000313" key="2">
    <source>
        <dbReference type="Proteomes" id="UP000009229"/>
    </source>
</evidence>
<keyword evidence="2" id="KW-1185">Reference proteome</keyword>
<dbReference type="KEGG" id="dku:Desku_0916"/>
<dbReference type="Proteomes" id="UP000009229">
    <property type="component" value="Chromosome"/>
</dbReference>
<reference evidence="2" key="1">
    <citation type="submission" date="2011-05" db="EMBL/GenBank/DDBJ databases">
        <title>Complete sequence of Desulfotomaculum kuznetsovii DSM 6115.</title>
        <authorList>
            <person name="Lucas S."/>
            <person name="Han J."/>
            <person name="Lapidus A."/>
            <person name="Cheng J.-F."/>
            <person name="Goodwin L."/>
            <person name="Pitluck S."/>
            <person name="Peters L."/>
            <person name="Mikhailova N."/>
            <person name="Lu M."/>
            <person name="Saunders E."/>
            <person name="Han C."/>
            <person name="Tapia R."/>
            <person name="Land M."/>
            <person name="Hauser L."/>
            <person name="Kyrpides N."/>
            <person name="Ivanova N."/>
            <person name="Pagani I."/>
            <person name="Nazina T."/>
            <person name="Ivanova A."/>
            <person name="Parshina S."/>
            <person name="Kuever J."/>
            <person name="Muyzer G."/>
            <person name="Plugge C."/>
            <person name="Stams A."/>
            <person name="Woyke T."/>
        </authorList>
    </citation>
    <scope>NUCLEOTIDE SEQUENCE [LARGE SCALE GENOMIC DNA]</scope>
    <source>
        <strain evidence="2">DSM 6115 / VKM B-1805 / 17</strain>
    </source>
</reference>
<name>A0AAU8PNY8_DESK7</name>